<keyword evidence="2" id="KW-1185">Reference proteome</keyword>
<organism evidence="1 2">
    <name type="scientific">Nocardioides marinquilinus</name>
    <dbReference type="NCBI Taxonomy" id="1210400"/>
    <lineage>
        <taxon>Bacteria</taxon>
        <taxon>Bacillati</taxon>
        <taxon>Actinomycetota</taxon>
        <taxon>Actinomycetes</taxon>
        <taxon>Propionibacteriales</taxon>
        <taxon>Nocardioidaceae</taxon>
        <taxon>Nocardioides</taxon>
    </lineage>
</organism>
<accession>A0ABP9PTR7</accession>
<dbReference type="RefSeq" id="WP_345460632.1">
    <property type="nucleotide sequence ID" value="NZ_BAABKG010000004.1"/>
</dbReference>
<dbReference type="Proteomes" id="UP001500221">
    <property type="component" value="Unassembled WGS sequence"/>
</dbReference>
<sequence>MKKKAWSIGAAGVVGAVVVAGVGVGAWAAFADDGETTDRGTCAGTAYEISVEPDDGGLELSYELQSTGPGEVWQVLVEQGGTQVLAGERTTDEDGELDLDAAVDRDGADDFTVTVTPAEGETCTATLTR</sequence>
<protein>
    <submittedName>
        <fullName evidence="1">Uncharacterized protein</fullName>
    </submittedName>
</protein>
<proteinExistence type="predicted"/>
<gene>
    <name evidence="1" type="ORF">GCM10023340_31730</name>
</gene>
<dbReference type="EMBL" id="BAABKG010000004">
    <property type="protein sequence ID" value="GAA5152056.1"/>
    <property type="molecule type" value="Genomic_DNA"/>
</dbReference>
<name>A0ABP9PTR7_9ACTN</name>
<evidence type="ECO:0000313" key="2">
    <source>
        <dbReference type="Proteomes" id="UP001500221"/>
    </source>
</evidence>
<evidence type="ECO:0000313" key="1">
    <source>
        <dbReference type="EMBL" id="GAA5152056.1"/>
    </source>
</evidence>
<reference evidence="2" key="1">
    <citation type="journal article" date="2019" name="Int. J. Syst. Evol. Microbiol.">
        <title>The Global Catalogue of Microorganisms (GCM) 10K type strain sequencing project: providing services to taxonomists for standard genome sequencing and annotation.</title>
        <authorList>
            <consortium name="The Broad Institute Genomics Platform"/>
            <consortium name="The Broad Institute Genome Sequencing Center for Infectious Disease"/>
            <person name="Wu L."/>
            <person name="Ma J."/>
        </authorList>
    </citation>
    <scope>NUCLEOTIDE SEQUENCE [LARGE SCALE GENOMIC DNA]</scope>
    <source>
        <strain evidence="2">JCM 18459</strain>
    </source>
</reference>
<comment type="caution">
    <text evidence="1">The sequence shown here is derived from an EMBL/GenBank/DDBJ whole genome shotgun (WGS) entry which is preliminary data.</text>
</comment>